<name>A0A318YW66_ASPNB</name>
<keyword evidence="2" id="KW-1185">Reference proteome</keyword>
<sequence>MQSRDGKCHERWSFITQLGNQLRLRLSLDRMQHKMVDTNSVLCFSHSLPFIASRVMGVRASTTSAITPFPTSHLHQYQALSFCEDRWSEFFPASGLGQINRAVMLSSFSRKYGMIFDTTLVCCHQAEVYFTSSQPASQLVSSYGYAMCRTATAPDLHISQRF</sequence>
<dbReference type="EMBL" id="KZ821451">
    <property type="protein sequence ID" value="PYH37063.1"/>
    <property type="molecule type" value="Genomic_DNA"/>
</dbReference>
<dbReference type="AlphaFoldDB" id="A0A318YW66"/>
<dbReference type="RefSeq" id="XP_025482541.1">
    <property type="nucleotide sequence ID" value="XM_025618686.1"/>
</dbReference>
<organism evidence="1 2">
    <name type="scientific">Aspergillus neoniger (strain CBS 115656)</name>
    <dbReference type="NCBI Taxonomy" id="1448310"/>
    <lineage>
        <taxon>Eukaryota</taxon>
        <taxon>Fungi</taxon>
        <taxon>Dikarya</taxon>
        <taxon>Ascomycota</taxon>
        <taxon>Pezizomycotina</taxon>
        <taxon>Eurotiomycetes</taxon>
        <taxon>Eurotiomycetidae</taxon>
        <taxon>Eurotiales</taxon>
        <taxon>Aspergillaceae</taxon>
        <taxon>Aspergillus</taxon>
        <taxon>Aspergillus subgen. Circumdati</taxon>
    </lineage>
</organism>
<evidence type="ECO:0000313" key="2">
    <source>
        <dbReference type="Proteomes" id="UP000247647"/>
    </source>
</evidence>
<reference evidence="1" key="1">
    <citation type="submission" date="2016-12" db="EMBL/GenBank/DDBJ databases">
        <title>The genomes of Aspergillus section Nigri reveals drivers in fungal speciation.</title>
        <authorList>
            <consortium name="DOE Joint Genome Institute"/>
            <person name="Vesth T.C."/>
            <person name="Nybo J."/>
            <person name="Theobald S."/>
            <person name="Brandl J."/>
            <person name="Frisvad J.C."/>
            <person name="Nielsen K.F."/>
            <person name="Lyhne E.K."/>
            <person name="Kogle M.E."/>
            <person name="Kuo A."/>
            <person name="Riley R."/>
            <person name="Clum A."/>
            <person name="Nolan M."/>
            <person name="Lipzen A."/>
            <person name="Salamov A."/>
            <person name="Henrissat B."/>
            <person name="Wiebenga A."/>
            <person name="De Vries R.P."/>
            <person name="Grigoriev I.V."/>
            <person name="Mortensen U.H."/>
            <person name="Andersen M.R."/>
            <person name="Baker S.E."/>
        </authorList>
    </citation>
    <scope>NUCLEOTIDE SEQUENCE [LARGE SCALE GENOMIC DNA]</scope>
    <source>
        <strain evidence="1">CBS 115656</strain>
    </source>
</reference>
<proteinExistence type="predicted"/>
<dbReference type="Proteomes" id="UP000247647">
    <property type="component" value="Unassembled WGS sequence"/>
</dbReference>
<gene>
    <name evidence="1" type="ORF">BO87DRAFT_220385</name>
</gene>
<dbReference type="GeneID" id="37121142"/>
<protein>
    <submittedName>
        <fullName evidence="1">Uncharacterized protein</fullName>
    </submittedName>
</protein>
<evidence type="ECO:0000313" key="1">
    <source>
        <dbReference type="EMBL" id="PYH37063.1"/>
    </source>
</evidence>
<accession>A0A318YW66</accession>
<dbReference type="OrthoDB" id="10465809at2759"/>